<keyword evidence="8" id="KW-0966">Cell projection</keyword>
<sequence>MGLSSVFRITGTALNAQSIHIDAIAKNMANSQVVSGDASSAYRAQRPVFATLLNSSFDSDIFAGTGFSNSRNSGVKVDGFMDSEAAIEKQRMPSNPLADKDGYIYLSNVNIVEEMAYMMQASRSYQSNIEVLNTSKQLMLRTLSLGG</sequence>
<proteinExistence type="inferred from homology"/>
<keyword evidence="4 6" id="KW-0975">Bacterial flagellum</keyword>
<accession>A0A2A5CAE7</accession>
<feature type="domain" description="Flagellar basal-body/hook protein C-terminal" evidence="7">
    <location>
        <begin position="101"/>
        <end position="145"/>
    </location>
</feature>
<evidence type="ECO:0000256" key="5">
    <source>
        <dbReference type="ARBA" id="ARBA00025933"/>
    </source>
</evidence>
<dbReference type="GO" id="GO:0071978">
    <property type="term" value="P:bacterial-type flagellum-dependent swarming motility"/>
    <property type="evidence" value="ECO:0007669"/>
    <property type="project" value="TreeGrafter"/>
</dbReference>
<organism evidence="8 9">
    <name type="scientific">SAR86 cluster bacterium</name>
    <dbReference type="NCBI Taxonomy" id="2030880"/>
    <lineage>
        <taxon>Bacteria</taxon>
        <taxon>Pseudomonadati</taxon>
        <taxon>Pseudomonadota</taxon>
        <taxon>Gammaproteobacteria</taxon>
        <taxon>SAR86 cluster</taxon>
    </lineage>
</organism>
<dbReference type="Pfam" id="PF06429">
    <property type="entry name" value="Flg_bbr_C"/>
    <property type="match status" value="1"/>
</dbReference>
<reference evidence="9" key="1">
    <citation type="submission" date="2017-08" db="EMBL/GenBank/DDBJ databases">
        <title>A dynamic microbial community with high functional redundancy inhabits the cold, oxic subseafloor aquifer.</title>
        <authorList>
            <person name="Tully B.J."/>
            <person name="Wheat C.G."/>
            <person name="Glazer B.T."/>
            <person name="Huber J.A."/>
        </authorList>
    </citation>
    <scope>NUCLEOTIDE SEQUENCE [LARGE SCALE GENOMIC DNA]</scope>
</reference>
<dbReference type="InterPro" id="IPR010930">
    <property type="entry name" value="Flg_bb/hook_C_dom"/>
</dbReference>
<evidence type="ECO:0000256" key="4">
    <source>
        <dbReference type="ARBA" id="ARBA00023143"/>
    </source>
</evidence>
<dbReference type="AlphaFoldDB" id="A0A2A5CAE7"/>
<gene>
    <name evidence="8" type="primary">flgC</name>
    <name evidence="8" type="ORF">COA71_09505</name>
</gene>
<dbReference type="PANTHER" id="PTHR30435:SF2">
    <property type="entry name" value="FLAGELLAR BASAL-BODY ROD PROTEIN FLGC"/>
    <property type="match status" value="1"/>
</dbReference>
<comment type="subunit">
    <text evidence="5 6">The basal body constitutes a major portion of the flagellar organelle and consists of four rings (L,P,S, and M) mounted on a central rod. The rod consists of about 26 subunits of FlgG in the distal portion, and FlgB, FlgC and FlgF are thought to build up the proximal portion of the rod with about 6 subunits each.</text>
</comment>
<evidence type="ECO:0000256" key="3">
    <source>
        <dbReference type="ARBA" id="ARBA00017941"/>
    </source>
</evidence>
<dbReference type="GO" id="GO:0030694">
    <property type="term" value="C:bacterial-type flagellum basal body, rod"/>
    <property type="evidence" value="ECO:0007669"/>
    <property type="project" value="UniProtKB-UniRule"/>
</dbReference>
<evidence type="ECO:0000256" key="2">
    <source>
        <dbReference type="ARBA" id="ARBA00009677"/>
    </source>
</evidence>
<comment type="subcellular location">
    <subcellularLocation>
        <location evidence="1 6">Bacterial flagellum basal body</location>
    </subcellularLocation>
</comment>
<dbReference type="PANTHER" id="PTHR30435">
    <property type="entry name" value="FLAGELLAR PROTEIN"/>
    <property type="match status" value="1"/>
</dbReference>
<evidence type="ECO:0000256" key="6">
    <source>
        <dbReference type="RuleBase" id="RU362062"/>
    </source>
</evidence>
<comment type="similarity">
    <text evidence="2">Belongs to the flagella basal body rod proteins family.</text>
</comment>
<dbReference type="Proteomes" id="UP000228987">
    <property type="component" value="Unassembled WGS sequence"/>
</dbReference>
<evidence type="ECO:0000313" key="8">
    <source>
        <dbReference type="EMBL" id="PCJ40829.1"/>
    </source>
</evidence>
<name>A0A2A5CAE7_9GAMM</name>
<keyword evidence="8" id="KW-0969">Cilium</keyword>
<protein>
    <recommendedName>
        <fullName evidence="3 6">Flagellar basal-body rod protein FlgC</fullName>
    </recommendedName>
</protein>
<comment type="caution">
    <text evidence="8">The sequence shown here is derived from an EMBL/GenBank/DDBJ whole genome shotgun (WGS) entry which is preliminary data.</text>
</comment>
<dbReference type="EMBL" id="NVWI01000007">
    <property type="protein sequence ID" value="PCJ40829.1"/>
    <property type="molecule type" value="Genomic_DNA"/>
</dbReference>
<evidence type="ECO:0000313" key="9">
    <source>
        <dbReference type="Proteomes" id="UP000228987"/>
    </source>
</evidence>
<dbReference type="InterPro" id="IPR006299">
    <property type="entry name" value="FlgC"/>
</dbReference>
<keyword evidence="8" id="KW-0282">Flagellum</keyword>
<dbReference type="NCBIfam" id="TIGR01395">
    <property type="entry name" value="FlgC"/>
    <property type="match status" value="1"/>
</dbReference>
<evidence type="ECO:0000259" key="7">
    <source>
        <dbReference type="Pfam" id="PF06429"/>
    </source>
</evidence>
<evidence type="ECO:0000256" key="1">
    <source>
        <dbReference type="ARBA" id="ARBA00004117"/>
    </source>
</evidence>